<proteinExistence type="predicted"/>
<organism evidence="3 4">
    <name type="scientific">Nocardia testacea</name>
    <dbReference type="NCBI Taxonomy" id="248551"/>
    <lineage>
        <taxon>Bacteria</taxon>
        <taxon>Bacillati</taxon>
        <taxon>Actinomycetota</taxon>
        <taxon>Actinomycetes</taxon>
        <taxon>Mycobacteriales</taxon>
        <taxon>Nocardiaceae</taxon>
        <taxon>Nocardia</taxon>
    </lineage>
</organism>
<name>A0ABW7VP55_9NOCA</name>
<keyword evidence="2" id="KW-0812">Transmembrane</keyword>
<gene>
    <name evidence="3" type="ORF">ACH49Z_00870</name>
</gene>
<reference evidence="3 4" key="1">
    <citation type="submission" date="2024-10" db="EMBL/GenBank/DDBJ databases">
        <title>The Natural Products Discovery Center: Release of the First 8490 Sequenced Strains for Exploring Actinobacteria Biosynthetic Diversity.</title>
        <authorList>
            <person name="Kalkreuter E."/>
            <person name="Kautsar S.A."/>
            <person name="Yang D."/>
            <person name="Bader C.D."/>
            <person name="Teijaro C.N."/>
            <person name="Fluegel L."/>
            <person name="Davis C.M."/>
            <person name="Simpson J.R."/>
            <person name="Lauterbach L."/>
            <person name="Steele A.D."/>
            <person name="Gui C."/>
            <person name="Meng S."/>
            <person name="Li G."/>
            <person name="Viehrig K."/>
            <person name="Ye F."/>
            <person name="Su P."/>
            <person name="Kiefer A.F."/>
            <person name="Nichols A."/>
            <person name="Cepeda A.J."/>
            <person name="Yan W."/>
            <person name="Fan B."/>
            <person name="Jiang Y."/>
            <person name="Adhikari A."/>
            <person name="Zheng C.-J."/>
            <person name="Schuster L."/>
            <person name="Cowan T.M."/>
            <person name="Smanski M.J."/>
            <person name="Chevrette M.G."/>
            <person name="De Carvalho L.P.S."/>
            <person name="Shen B."/>
        </authorList>
    </citation>
    <scope>NUCLEOTIDE SEQUENCE [LARGE SCALE GENOMIC DNA]</scope>
    <source>
        <strain evidence="3 4">NPDC019377</strain>
    </source>
</reference>
<comment type="caution">
    <text evidence="3">The sequence shown here is derived from an EMBL/GenBank/DDBJ whole genome shotgun (WGS) entry which is preliminary data.</text>
</comment>
<evidence type="ECO:0000313" key="4">
    <source>
        <dbReference type="Proteomes" id="UP001611494"/>
    </source>
</evidence>
<protein>
    <submittedName>
        <fullName evidence="3">Uncharacterized protein</fullName>
    </submittedName>
</protein>
<sequence>MDSVDGDTAAGTPVGSVPYAFGCFVAALVSLIAALITATGYGRNSRVPATVDPGRDGNKGRW</sequence>
<dbReference type="RefSeq" id="WP_397058553.1">
    <property type="nucleotide sequence ID" value="NZ_JBIRYL010000001.1"/>
</dbReference>
<keyword evidence="2" id="KW-0472">Membrane</keyword>
<evidence type="ECO:0000313" key="3">
    <source>
        <dbReference type="EMBL" id="MFI2228387.1"/>
    </source>
</evidence>
<feature type="compositionally biased region" description="Basic and acidic residues" evidence="1">
    <location>
        <begin position="53"/>
        <end position="62"/>
    </location>
</feature>
<keyword evidence="4" id="KW-1185">Reference proteome</keyword>
<keyword evidence="2" id="KW-1133">Transmembrane helix</keyword>
<accession>A0ABW7VP55</accession>
<dbReference type="EMBL" id="JBIRYL010000001">
    <property type="protein sequence ID" value="MFI2228387.1"/>
    <property type="molecule type" value="Genomic_DNA"/>
</dbReference>
<feature type="transmembrane region" description="Helical" evidence="2">
    <location>
        <begin position="19"/>
        <end position="38"/>
    </location>
</feature>
<evidence type="ECO:0000256" key="2">
    <source>
        <dbReference type="SAM" id="Phobius"/>
    </source>
</evidence>
<dbReference type="Proteomes" id="UP001611494">
    <property type="component" value="Unassembled WGS sequence"/>
</dbReference>
<feature type="region of interest" description="Disordered" evidence="1">
    <location>
        <begin position="43"/>
        <end position="62"/>
    </location>
</feature>
<evidence type="ECO:0000256" key="1">
    <source>
        <dbReference type="SAM" id="MobiDB-lite"/>
    </source>
</evidence>